<sequence length="109" mass="11737">MPTFFAVWRFRGTAWNAALPMRQQALWEEHAAFMDALTTRGFVVLGGPLGPGEEILLVVRARSGAAVHARLAADPWNAAGFLVTGRVEPWTILLDGLLDGRAGPEAPEG</sequence>
<evidence type="ECO:0008006" key="3">
    <source>
        <dbReference type="Google" id="ProtNLM"/>
    </source>
</evidence>
<name>A0ABM8ABQ7_9DEIO</name>
<dbReference type="SUPFAM" id="SSF54909">
    <property type="entry name" value="Dimeric alpha+beta barrel"/>
    <property type="match status" value="1"/>
</dbReference>
<proteinExistence type="predicted"/>
<gene>
    <name evidence="1" type="ORF">DAETH_11690</name>
</gene>
<accession>A0ABM8ABQ7</accession>
<dbReference type="Proteomes" id="UP001064971">
    <property type="component" value="Chromosome"/>
</dbReference>
<reference evidence="1" key="1">
    <citation type="submission" date="2022-07" db="EMBL/GenBank/DDBJ databases">
        <title>Complete Genome Sequence of the Radioresistant Bacterium Deinococcus aetherius ST0316, Isolated from the Air Dust collected in Lower Stratosphere above Japan.</title>
        <authorList>
            <person name="Satoh K."/>
            <person name="Hagiwara K."/>
            <person name="Katsumata K."/>
            <person name="Kubo A."/>
            <person name="Yokobori S."/>
            <person name="Yamagishi A."/>
            <person name="Oono Y."/>
            <person name="Narumi I."/>
        </authorList>
    </citation>
    <scope>NUCLEOTIDE SEQUENCE</scope>
    <source>
        <strain evidence="1">ST0316</strain>
    </source>
</reference>
<dbReference type="Gene3D" id="3.30.70.1060">
    <property type="entry name" value="Dimeric alpha+beta barrel"/>
    <property type="match status" value="1"/>
</dbReference>
<organism evidence="1 2">
    <name type="scientific">Deinococcus aetherius</name>
    <dbReference type="NCBI Taxonomy" id="200252"/>
    <lineage>
        <taxon>Bacteria</taxon>
        <taxon>Thermotogati</taxon>
        <taxon>Deinococcota</taxon>
        <taxon>Deinococci</taxon>
        <taxon>Deinococcales</taxon>
        <taxon>Deinococcaceae</taxon>
        <taxon>Deinococcus</taxon>
    </lineage>
</organism>
<evidence type="ECO:0000313" key="2">
    <source>
        <dbReference type="Proteomes" id="UP001064971"/>
    </source>
</evidence>
<evidence type="ECO:0000313" key="1">
    <source>
        <dbReference type="EMBL" id="BDP41200.1"/>
    </source>
</evidence>
<dbReference type="RefSeq" id="WP_264776982.1">
    <property type="nucleotide sequence ID" value="NZ_AP026560.1"/>
</dbReference>
<dbReference type="InterPro" id="IPR011008">
    <property type="entry name" value="Dimeric_a/b-barrel"/>
</dbReference>
<protein>
    <recommendedName>
        <fullName evidence="3">YCII-related domain-containing protein</fullName>
    </recommendedName>
</protein>
<dbReference type="EMBL" id="AP026560">
    <property type="protein sequence ID" value="BDP41200.1"/>
    <property type="molecule type" value="Genomic_DNA"/>
</dbReference>
<keyword evidence="2" id="KW-1185">Reference proteome</keyword>